<evidence type="ECO:0000313" key="3">
    <source>
        <dbReference type="Proteomes" id="UP000593915"/>
    </source>
</evidence>
<keyword evidence="1" id="KW-0472">Membrane</keyword>
<dbReference type="AlphaFoldDB" id="A0A7S6WNG1"/>
<reference evidence="2 3" key="1">
    <citation type="submission" date="2020-09" db="EMBL/GenBank/DDBJ databases">
        <title>Characterization of Treponema spp. from bovine digital dermatitis in Korea.</title>
        <authorList>
            <person name="Espiritu H.M."/>
            <person name="Cho Y.I."/>
            <person name="Mamuad L."/>
        </authorList>
    </citation>
    <scope>NUCLEOTIDE SEQUENCE [LARGE SCALE GENOMIC DNA]</scope>
    <source>
        <strain evidence="2 3">KS1</strain>
    </source>
</reference>
<protein>
    <submittedName>
        <fullName evidence="2">Uncharacterized protein</fullName>
    </submittedName>
</protein>
<name>A0A7S6WNG1_9SPIR</name>
<feature type="transmembrane region" description="Helical" evidence="1">
    <location>
        <begin position="6"/>
        <end position="24"/>
    </location>
</feature>
<sequence length="186" mass="20764">MNIFLTVLFYTFASSLIFVYGIGLERVFIHSENKTGLYVFILKTLAKLFLSVSVLWFINIYALLPIGANFILPVISVLILSLLETADNILFSKFSTPEKKETVFSWALVFFILYEAGSYMEAVIIIGSACTGLLIFSQILNAIKQKTEEGNAHGEIKAYTLVLLGIGFLTTAFYVTDISWVFGLVK</sequence>
<proteinExistence type="predicted"/>
<evidence type="ECO:0000313" key="2">
    <source>
        <dbReference type="EMBL" id="QOW60204.1"/>
    </source>
</evidence>
<gene>
    <name evidence="2" type="ORF">IFE08_10225</name>
</gene>
<dbReference type="RefSeq" id="WP_194075797.1">
    <property type="nucleotide sequence ID" value="NZ_CP061839.1"/>
</dbReference>
<accession>A0A7S6WNG1</accession>
<feature type="transmembrane region" description="Helical" evidence="1">
    <location>
        <begin position="36"/>
        <end position="58"/>
    </location>
</feature>
<feature type="transmembrane region" description="Helical" evidence="1">
    <location>
        <begin position="103"/>
        <end position="136"/>
    </location>
</feature>
<dbReference type="EMBL" id="CP061839">
    <property type="protein sequence ID" value="QOW60204.1"/>
    <property type="molecule type" value="Genomic_DNA"/>
</dbReference>
<keyword evidence="1" id="KW-0812">Transmembrane</keyword>
<feature type="transmembrane region" description="Helical" evidence="1">
    <location>
        <begin position="70"/>
        <end position="91"/>
    </location>
</feature>
<keyword evidence="1" id="KW-1133">Transmembrane helix</keyword>
<dbReference type="Proteomes" id="UP000593915">
    <property type="component" value="Chromosome"/>
</dbReference>
<organism evidence="2 3">
    <name type="scientific">Treponema pedis</name>
    <dbReference type="NCBI Taxonomy" id="409322"/>
    <lineage>
        <taxon>Bacteria</taxon>
        <taxon>Pseudomonadati</taxon>
        <taxon>Spirochaetota</taxon>
        <taxon>Spirochaetia</taxon>
        <taxon>Spirochaetales</taxon>
        <taxon>Treponemataceae</taxon>
        <taxon>Treponema</taxon>
    </lineage>
</organism>
<evidence type="ECO:0000256" key="1">
    <source>
        <dbReference type="SAM" id="Phobius"/>
    </source>
</evidence>
<feature type="transmembrane region" description="Helical" evidence="1">
    <location>
        <begin position="156"/>
        <end position="185"/>
    </location>
</feature>